<keyword evidence="1" id="KW-0812">Transmembrane</keyword>
<keyword evidence="1" id="KW-1133">Transmembrane helix</keyword>
<dbReference type="AlphaFoldDB" id="A0A849L5D3"/>
<organism evidence="2 3">
    <name type="scientific">Halovulum dunhuangense</name>
    <dbReference type="NCBI Taxonomy" id="1505036"/>
    <lineage>
        <taxon>Bacteria</taxon>
        <taxon>Pseudomonadati</taxon>
        <taxon>Pseudomonadota</taxon>
        <taxon>Alphaproteobacteria</taxon>
        <taxon>Rhodobacterales</taxon>
        <taxon>Paracoccaceae</taxon>
        <taxon>Halovulum</taxon>
    </lineage>
</organism>
<evidence type="ECO:0008006" key="4">
    <source>
        <dbReference type="Google" id="ProtNLM"/>
    </source>
</evidence>
<gene>
    <name evidence="2" type="ORF">HMH01_13195</name>
</gene>
<sequence>MSTRTNTPDLLEIELAIPRFILALVMLPVIPITLIGLLNLFSGEFVTALVLLAGFNGAFFLGYTAISERTNLSLDRTAGVVRIGRESRFGSRLDEYPLDALDSAELDRSHSSDKGQSTSKVFLVFRNTRPATRIPVSGWGVSGSGPGMIADEINDWLRQVAPPS</sequence>
<feature type="transmembrane region" description="Helical" evidence="1">
    <location>
        <begin position="45"/>
        <end position="66"/>
    </location>
</feature>
<protein>
    <recommendedName>
        <fullName evidence="4">PH (Pleckstrin Homology) domain-containing protein</fullName>
    </recommendedName>
</protein>
<accession>A0A849L5D3</accession>
<reference evidence="2 3" key="1">
    <citation type="submission" date="2020-05" db="EMBL/GenBank/DDBJ databases">
        <title>Gimesia benthica sp. nov., a novel planctomycete isolated from a deep-sea water sample of the Northwest Indian Ocean.</title>
        <authorList>
            <person name="Wang J."/>
            <person name="Ruan C."/>
            <person name="Song L."/>
            <person name="Zhu Y."/>
            <person name="Li A."/>
            <person name="Zheng X."/>
            <person name="Wang L."/>
            <person name="Lu Z."/>
            <person name="Huang Y."/>
            <person name="Du W."/>
            <person name="Zhou Y."/>
            <person name="Huang L."/>
            <person name="Dai X."/>
        </authorList>
    </citation>
    <scope>NUCLEOTIDE SEQUENCE [LARGE SCALE GENOMIC DNA]</scope>
    <source>
        <strain evidence="2 3">YYQ-30</strain>
    </source>
</reference>
<evidence type="ECO:0000313" key="2">
    <source>
        <dbReference type="EMBL" id="NNU81392.1"/>
    </source>
</evidence>
<feature type="transmembrane region" description="Helical" evidence="1">
    <location>
        <begin position="20"/>
        <end position="39"/>
    </location>
</feature>
<name>A0A849L5D3_9RHOB</name>
<evidence type="ECO:0000313" key="3">
    <source>
        <dbReference type="Proteomes" id="UP000572377"/>
    </source>
</evidence>
<dbReference type="EMBL" id="JABFBC010000002">
    <property type="protein sequence ID" value="NNU81392.1"/>
    <property type="molecule type" value="Genomic_DNA"/>
</dbReference>
<evidence type="ECO:0000256" key="1">
    <source>
        <dbReference type="SAM" id="Phobius"/>
    </source>
</evidence>
<proteinExistence type="predicted"/>
<dbReference type="RefSeq" id="WP_171326235.1">
    <property type="nucleotide sequence ID" value="NZ_JABFBC010000002.1"/>
</dbReference>
<keyword evidence="1" id="KW-0472">Membrane</keyword>
<comment type="caution">
    <text evidence="2">The sequence shown here is derived from an EMBL/GenBank/DDBJ whole genome shotgun (WGS) entry which is preliminary data.</text>
</comment>
<keyword evidence="3" id="KW-1185">Reference proteome</keyword>
<dbReference type="Proteomes" id="UP000572377">
    <property type="component" value="Unassembled WGS sequence"/>
</dbReference>